<dbReference type="AlphaFoldDB" id="A0A380T217"/>
<keyword evidence="1" id="KW-0812">Transmembrane</keyword>
<keyword evidence="1" id="KW-1133">Transmembrane helix</keyword>
<evidence type="ECO:0000256" key="2">
    <source>
        <dbReference type="SAM" id="SignalP"/>
    </source>
</evidence>
<reference evidence="4" key="1">
    <citation type="submission" date="2018-07" db="EMBL/GenBank/DDBJ databases">
        <authorList>
            <person name="Blom J."/>
        </authorList>
    </citation>
    <scope>NUCLEOTIDE SEQUENCE [LARGE SCALE GENOMIC DNA]</scope>
    <source>
        <strain evidence="4">CCOS 864</strain>
    </source>
</reference>
<keyword evidence="1" id="KW-0472">Membrane</keyword>
<feature type="transmembrane region" description="Helical" evidence="1">
    <location>
        <begin position="186"/>
        <end position="213"/>
    </location>
</feature>
<feature type="signal peptide" evidence="2">
    <location>
        <begin position="1"/>
        <end position="24"/>
    </location>
</feature>
<name>A0A380T217_9PSED</name>
<accession>A0A380T217</accession>
<dbReference type="Proteomes" id="UP000255177">
    <property type="component" value="Unassembled WGS sequence"/>
</dbReference>
<evidence type="ECO:0000256" key="1">
    <source>
        <dbReference type="SAM" id="Phobius"/>
    </source>
</evidence>
<protein>
    <recommendedName>
        <fullName evidence="5">5-formyltetrahydrofolate cyclo-ligase</fullName>
    </recommendedName>
</protein>
<feature type="chain" id="PRO_5017069900" description="5-formyltetrahydrofolate cyclo-ligase" evidence="2">
    <location>
        <begin position="25"/>
        <end position="219"/>
    </location>
</feature>
<keyword evidence="2" id="KW-0732">Signal</keyword>
<evidence type="ECO:0000313" key="4">
    <source>
        <dbReference type="Proteomes" id="UP000255177"/>
    </source>
</evidence>
<dbReference type="EMBL" id="UIDD01000008">
    <property type="protein sequence ID" value="SUQ63610.1"/>
    <property type="molecule type" value="Genomic_DNA"/>
</dbReference>
<evidence type="ECO:0008006" key="5">
    <source>
        <dbReference type="Google" id="ProtNLM"/>
    </source>
</evidence>
<gene>
    <name evidence="3" type="ORF">CCOS864_03062</name>
</gene>
<evidence type="ECO:0000313" key="3">
    <source>
        <dbReference type="EMBL" id="SUQ63610.1"/>
    </source>
</evidence>
<keyword evidence="4" id="KW-1185">Reference proteome</keyword>
<organism evidence="3 4">
    <name type="scientific">Pseudomonas wadenswilerensis</name>
    <dbReference type="NCBI Taxonomy" id="1785161"/>
    <lineage>
        <taxon>Bacteria</taxon>
        <taxon>Pseudomonadati</taxon>
        <taxon>Pseudomonadota</taxon>
        <taxon>Gammaproteobacteria</taxon>
        <taxon>Pseudomonadales</taxon>
        <taxon>Pseudomonadaceae</taxon>
        <taxon>Pseudomonas</taxon>
    </lineage>
</organism>
<proteinExistence type="predicted"/>
<sequence length="219" mass="23958">MQKTSPRPRLLRATLLAVSALTLASISGCLTSELYEPRASDEVYTEQVGQLYVTADQKSFVVLGKKYHYFILVEPELLQAIRSGLHAKMQAEFLPVHVSMYETLDGEFELKIPGLGQLAAGEVNEAKALGFVASAQQDALLHRYKIQGSRFKSSKDISALQGSTLNSTYPLQVSAYRKKSKVTQVLLTPVTVTADGVLMILAAPLLPVAFMAAQPFRVK</sequence>
<dbReference type="PROSITE" id="PS51257">
    <property type="entry name" value="PROKAR_LIPOPROTEIN"/>
    <property type="match status" value="1"/>
</dbReference>
<dbReference type="RefSeq" id="WP_233674288.1">
    <property type="nucleotide sequence ID" value="NZ_CBCSFG010000032.1"/>
</dbReference>